<proteinExistence type="predicted"/>
<dbReference type="EMBL" id="JAUHLI010000007">
    <property type="protein sequence ID" value="MEE2001507.1"/>
    <property type="molecule type" value="Genomic_DNA"/>
</dbReference>
<dbReference type="RefSeq" id="WP_330128606.1">
    <property type="nucleotide sequence ID" value="NZ_JAUHLI010000007.1"/>
</dbReference>
<dbReference type="Proteomes" id="UP001336314">
    <property type="component" value="Unassembled WGS sequence"/>
</dbReference>
<dbReference type="Gene3D" id="3.40.50.300">
    <property type="entry name" value="P-loop containing nucleotide triphosphate hydrolases"/>
    <property type="match status" value="1"/>
</dbReference>
<name>A0ABU7J665_9GAMM</name>
<evidence type="ECO:0000313" key="1">
    <source>
        <dbReference type="EMBL" id="MEE2001507.1"/>
    </source>
</evidence>
<dbReference type="InterPro" id="IPR027417">
    <property type="entry name" value="P-loop_NTPase"/>
</dbReference>
<evidence type="ECO:0008006" key="3">
    <source>
        <dbReference type="Google" id="ProtNLM"/>
    </source>
</evidence>
<organism evidence="1 2">
    <name type="scientific">Alkalimonas cellulosilytica</name>
    <dbReference type="NCBI Taxonomy" id="3058395"/>
    <lineage>
        <taxon>Bacteria</taxon>
        <taxon>Pseudomonadati</taxon>
        <taxon>Pseudomonadota</taxon>
        <taxon>Gammaproteobacteria</taxon>
        <taxon>Alkalimonas</taxon>
    </lineage>
</organism>
<comment type="caution">
    <text evidence="1">The sequence shown here is derived from an EMBL/GenBank/DDBJ whole genome shotgun (WGS) entry which is preliminary data.</text>
</comment>
<evidence type="ECO:0000313" key="2">
    <source>
        <dbReference type="Proteomes" id="UP001336314"/>
    </source>
</evidence>
<dbReference type="SUPFAM" id="SSF52540">
    <property type="entry name" value="P-loop containing nucleoside triphosphate hydrolases"/>
    <property type="match status" value="1"/>
</dbReference>
<gene>
    <name evidence="1" type="ORF">QWY20_08580</name>
</gene>
<reference evidence="1 2" key="1">
    <citation type="submission" date="2023-07" db="EMBL/GenBank/DDBJ databases">
        <title>Alkalimonas sp., MEB108 novel, alkaliphilic bacterium isolated from Lonar Lake, India.</title>
        <authorList>
            <person name="Joshi A."/>
            <person name="Thite S."/>
        </authorList>
    </citation>
    <scope>NUCLEOTIDE SEQUENCE [LARGE SCALE GENOMIC DNA]</scope>
    <source>
        <strain evidence="1 2">MEB108</strain>
    </source>
</reference>
<protein>
    <recommendedName>
        <fullName evidence="3">Sulfotransferase family protein</fullName>
    </recommendedName>
</protein>
<accession>A0ABU7J665</accession>
<sequence length="232" mass="26462">MTLYLHIGSHKTGSTSLQRWLNSQRSWLLANGRHYYRGLHFPNNHIECYLATMRPNRDSFARQAIKAFPADYYSQVKQRLVAFAAEQPGLDKVISTEGLSLLRFEDELVLLKDLLAGVASDIKIVLYLRDKSQYLASYRAQLAKKLGRRPSKDYWSALYVEDDTWLTDYDALIAAYTAAFGPEAITIIDYDAQMQQQGDIIPSFIHWLGLDASDELRDSMQAFQLNRTLSAG</sequence>
<keyword evidence="2" id="KW-1185">Reference proteome</keyword>